<comment type="caution">
    <text evidence="2">The sequence shown here is derived from an EMBL/GenBank/DDBJ whole genome shotgun (WGS) entry which is preliminary data.</text>
</comment>
<dbReference type="Gene3D" id="1.10.3480.10">
    <property type="entry name" value="TorD-like"/>
    <property type="match status" value="1"/>
</dbReference>
<dbReference type="SUPFAM" id="SSF89155">
    <property type="entry name" value="TorD-like"/>
    <property type="match status" value="1"/>
</dbReference>
<dbReference type="PANTHER" id="PTHR34227:SF1">
    <property type="entry name" value="DIMETHYL SULFOXIDE REDUCTASE CHAPERONE-RELATED"/>
    <property type="match status" value="1"/>
</dbReference>
<evidence type="ECO:0000313" key="2">
    <source>
        <dbReference type="EMBL" id="GEP12177.1"/>
    </source>
</evidence>
<dbReference type="PANTHER" id="PTHR34227">
    <property type="entry name" value="CHAPERONE PROTEIN YCDY"/>
    <property type="match status" value="1"/>
</dbReference>
<keyword evidence="1" id="KW-0143">Chaperone</keyword>
<proteinExistence type="predicted"/>
<dbReference type="EMBL" id="BJZV01000032">
    <property type="protein sequence ID" value="GEP12177.1"/>
    <property type="molecule type" value="Genomic_DNA"/>
</dbReference>
<name>A0A512JQE1_9HYPH</name>
<evidence type="ECO:0000313" key="3">
    <source>
        <dbReference type="Proteomes" id="UP000321750"/>
    </source>
</evidence>
<gene>
    <name evidence="2" type="ORF">MGN01_40220</name>
</gene>
<organism evidence="2 3">
    <name type="scientific">Methylobacterium gnaphalii</name>
    <dbReference type="NCBI Taxonomy" id="1010610"/>
    <lineage>
        <taxon>Bacteria</taxon>
        <taxon>Pseudomonadati</taxon>
        <taxon>Pseudomonadota</taxon>
        <taxon>Alphaproteobacteria</taxon>
        <taxon>Hyphomicrobiales</taxon>
        <taxon>Methylobacteriaceae</taxon>
        <taxon>Methylobacterium</taxon>
    </lineage>
</organism>
<accession>A0A512JQE1</accession>
<protein>
    <recommendedName>
        <fullName evidence="4">Molecular chaperone TorD</fullName>
    </recommendedName>
</protein>
<dbReference type="InterPro" id="IPR050289">
    <property type="entry name" value="TorD/DmsD_chaperones"/>
</dbReference>
<dbReference type="InterPro" id="IPR036411">
    <property type="entry name" value="TorD-like_sf"/>
</dbReference>
<dbReference type="Proteomes" id="UP000321750">
    <property type="component" value="Unassembled WGS sequence"/>
</dbReference>
<evidence type="ECO:0008006" key="4">
    <source>
        <dbReference type="Google" id="ProtNLM"/>
    </source>
</evidence>
<keyword evidence="3" id="KW-1185">Reference proteome</keyword>
<evidence type="ECO:0000256" key="1">
    <source>
        <dbReference type="ARBA" id="ARBA00023186"/>
    </source>
</evidence>
<sequence length="224" mass="23921">MTMGSAASASEYPARNAVGGIAQADDVDSVRARHYDLLAVLLGRAPDQDLLDLLALSPAGVGVLGRHVANLGVAAAEAPEATVEREFFALFVGVGRGEFLPYASYYLTGFLNERPLARVRKDLVALGLARDDDATEPEDHLPFLLEVMGGLASGRFEAPAGMQAQFFIRHIAPWAGRFFADLEQARSARFYRAVGGLGRAFIDVEAEAFAMDHGRTRAGASVAL</sequence>
<dbReference type="InterPro" id="IPR020945">
    <property type="entry name" value="DMSO/NO3_reduct_chaperone"/>
</dbReference>
<dbReference type="AlphaFoldDB" id="A0A512JQE1"/>
<reference evidence="2 3" key="1">
    <citation type="submission" date="2019-07" db="EMBL/GenBank/DDBJ databases">
        <title>Whole genome shotgun sequence of Methylobacterium gnaphalii NBRC 107716.</title>
        <authorList>
            <person name="Hosoyama A."/>
            <person name="Uohara A."/>
            <person name="Ohji S."/>
            <person name="Ichikawa N."/>
        </authorList>
    </citation>
    <scope>NUCLEOTIDE SEQUENCE [LARGE SCALE GENOMIC DNA]</scope>
    <source>
        <strain evidence="2 3">NBRC 107716</strain>
    </source>
</reference>
<dbReference type="Pfam" id="PF02613">
    <property type="entry name" value="Nitrate_red_del"/>
    <property type="match status" value="1"/>
</dbReference>